<evidence type="ECO:0000313" key="19">
    <source>
        <dbReference type="Proteomes" id="UP000019149"/>
    </source>
</evidence>
<keyword evidence="3 13" id="KW-0808">Transferase</keyword>
<evidence type="ECO:0000259" key="16">
    <source>
        <dbReference type="PROSITE" id="PS50002"/>
    </source>
</evidence>
<dbReference type="Proteomes" id="UP000019149">
    <property type="component" value="Unassembled WGS sequence"/>
</dbReference>
<evidence type="ECO:0000256" key="1">
    <source>
        <dbReference type="ARBA" id="ARBA00004308"/>
    </source>
</evidence>
<dbReference type="PROSITE" id="PS50001">
    <property type="entry name" value="SH2"/>
    <property type="match status" value="1"/>
</dbReference>
<comment type="similarity">
    <text evidence="13">Belongs to the protein kinase superfamily. Tyr protein kinase family.</text>
</comment>
<dbReference type="SUPFAM" id="SSF81995">
    <property type="entry name" value="beta-sandwich domain of Sec23/24"/>
    <property type="match status" value="1"/>
</dbReference>
<dbReference type="InterPro" id="IPR036860">
    <property type="entry name" value="SH2_dom_sf"/>
</dbReference>
<dbReference type="InterPro" id="IPR001452">
    <property type="entry name" value="SH3_domain"/>
</dbReference>
<proteinExistence type="inferred from homology"/>
<dbReference type="GO" id="GO:0004715">
    <property type="term" value="F:non-membrane spanning protein tyrosine kinase activity"/>
    <property type="evidence" value="ECO:0007669"/>
    <property type="project" value="UniProtKB-EC"/>
</dbReference>
<dbReference type="OMA" id="CMETNIP"/>
<dbReference type="SUPFAM" id="SSF56112">
    <property type="entry name" value="Protein kinase-like (PK-like)"/>
    <property type="match status" value="1"/>
</dbReference>
<feature type="compositionally biased region" description="Low complexity" evidence="14">
    <location>
        <begin position="33"/>
        <end position="49"/>
    </location>
</feature>
<dbReference type="PROSITE" id="PS50002">
    <property type="entry name" value="SH3"/>
    <property type="match status" value="1"/>
</dbReference>
<evidence type="ECO:0000256" key="6">
    <source>
        <dbReference type="ARBA" id="ARBA00022840"/>
    </source>
</evidence>
<dbReference type="PRINTS" id="PR00452">
    <property type="entry name" value="SH3DOMAIN"/>
</dbReference>
<feature type="domain" description="SH2" evidence="15">
    <location>
        <begin position="151"/>
        <end position="248"/>
    </location>
</feature>
<dbReference type="Pfam" id="PF00017">
    <property type="entry name" value="SH2"/>
    <property type="match status" value="1"/>
</dbReference>
<dbReference type="OrthoDB" id="4062651at2759"/>
<dbReference type="STRING" id="6210.W6UHB2"/>
<feature type="compositionally biased region" description="Low complexity" evidence="14">
    <location>
        <begin position="57"/>
        <end position="71"/>
    </location>
</feature>
<evidence type="ECO:0000256" key="12">
    <source>
        <dbReference type="PROSITE-ProRule" id="PRU10141"/>
    </source>
</evidence>
<dbReference type="SUPFAM" id="SSF55550">
    <property type="entry name" value="SH2 domain"/>
    <property type="match status" value="1"/>
</dbReference>
<comment type="catalytic activity">
    <reaction evidence="9 13">
        <text>L-tyrosyl-[protein] + ATP = O-phospho-L-tyrosyl-[protein] + ADP + H(+)</text>
        <dbReference type="Rhea" id="RHEA:10596"/>
        <dbReference type="Rhea" id="RHEA-COMP:10136"/>
        <dbReference type="Rhea" id="RHEA-COMP:20101"/>
        <dbReference type="ChEBI" id="CHEBI:15378"/>
        <dbReference type="ChEBI" id="CHEBI:30616"/>
        <dbReference type="ChEBI" id="CHEBI:46858"/>
        <dbReference type="ChEBI" id="CHEBI:61978"/>
        <dbReference type="ChEBI" id="CHEBI:456216"/>
        <dbReference type="EC" id="2.7.10.2"/>
    </reaction>
</comment>
<dbReference type="GO" id="GO:0048468">
    <property type="term" value="P:cell development"/>
    <property type="evidence" value="ECO:0007669"/>
    <property type="project" value="UniProtKB-ARBA"/>
</dbReference>
<organism evidence="18 19">
    <name type="scientific">Echinococcus granulosus</name>
    <name type="common">Hydatid tapeworm</name>
    <dbReference type="NCBI Taxonomy" id="6210"/>
    <lineage>
        <taxon>Eukaryota</taxon>
        <taxon>Metazoa</taxon>
        <taxon>Spiralia</taxon>
        <taxon>Lophotrochozoa</taxon>
        <taxon>Platyhelminthes</taxon>
        <taxon>Cestoda</taxon>
        <taxon>Eucestoda</taxon>
        <taxon>Cyclophyllidea</taxon>
        <taxon>Taeniidae</taxon>
        <taxon>Echinococcus</taxon>
        <taxon>Echinococcus granulosus group</taxon>
    </lineage>
</organism>
<dbReference type="SMART" id="SM00252">
    <property type="entry name" value="SH2"/>
    <property type="match status" value="1"/>
</dbReference>
<evidence type="ECO:0000256" key="7">
    <source>
        <dbReference type="ARBA" id="ARBA00023136"/>
    </source>
</evidence>
<dbReference type="InterPro" id="IPR011009">
    <property type="entry name" value="Kinase-like_dom_sf"/>
</dbReference>
<feature type="region of interest" description="Disordered" evidence="14">
    <location>
        <begin position="21"/>
        <end position="81"/>
    </location>
</feature>
<dbReference type="AlphaFoldDB" id="W6UHB2"/>
<comment type="subcellular location">
    <subcellularLocation>
        <location evidence="1">Endomembrane system</location>
    </subcellularLocation>
</comment>
<evidence type="ECO:0000256" key="4">
    <source>
        <dbReference type="ARBA" id="ARBA00022741"/>
    </source>
</evidence>
<dbReference type="PROSITE" id="PS00107">
    <property type="entry name" value="PROTEIN_KINASE_ATP"/>
    <property type="match status" value="1"/>
</dbReference>
<dbReference type="InterPro" id="IPR000719">
    <property type="entry name" value="Prot_kinase_dom"/>
</dbReference>
<name>W6UHB2_ECHGR</name>
<dbReference type="CDD" id="cd00192">
    <property type="entry name" value="PTKc"/>
    <property type="match status" value="1"/>
</dbReference>
<keyword evidence="19" id="KW-1185">Reference proteome</keyword>
<dbReference type="PROSITE" id="PS50011">
    <property type="entry name" value="PROTEIN_KINASE_DOM"/>
    <property type="match status" value="1"/>
</dbReference>
<comment type="caution">
    <text evidence="18">The sequence shown here is derived from an EMBL/GenBank/DDBJ whole genome shotgun (WGS) entry which is preliminary data.</text>
</comment>
<evidence type="ECO:0000256" key="14">
    <source>
        <dbReference type="SAM" id="MobiDB-lite"/>
    </source>
</evidence>
<evidence type="ECO:0000313" key="18">
    <source>
        <dbReference type="EMBL" id="EUB57452.1"/>
    </source>
</evidence>
<dbReference type="InterPro" id="IPR050198">
    <property type="entry name" value="Non-receptor_tyrosine_kinases"/>
</dbReference>
<dbReference type="EC" id="2.7.10.2" evidence="13"/>
<dbReference type="SMART" id="SM00326">
    <property type="entry name" value="SH3"/>
    <property type="match status" value="1"/>
</dbReference>
<dbReference type="GO" id="GO:0050793">
    <property type="term" value="P:regulation of developmental process"/>
    <property type="evidence" value="ECO:0007669"/>
    <property type="project" value="UniProtKB-ARBA"/>
</dbReference>
<feature type="binding site" evidence="12">
    <location>
        <position position="296"/>
    </location>
    <ligand>
        <name>ATP</name>
        <dbReference type="ChEBI" id="CHEBI:30616"/>
    </ligand>
</feature>
<dbReference type="Pfam" id="PF00018">
    <property type="entry name" value="SH3_1"/>
    <property type="match status" value="1"/>
</dbReference>
<dbReference type="GO" id="GO:0030182">
    <property type="term" value="P:neuron differentiation"/>
    <property type="evidence" value="ECO:0007669"/>
    <property type="project" value="UniProtKB-ARBA"/>
</dbReference>
<dbReference type="SUPFAM" id="SSF50044">
    <property type="entry name" value="SH3-domain"/>
    <property type="match status" value="1"/>
</dbReference>
<dbReference type="InterPro" id="IPR017441">
    <property type="entry name" value="Protein_kinase_ATP_BS"/>
</dbReference>
<gene>
    <name evidence="18" type="ORF">EGR_07694</name>
</gene>
<keyword evidence="6 12" id="KW-0067">ATP-binding</keyword>
<evidence type="ECO:0000256" key="13">
    <source>
        <dbReference type="RuleBase" id="RU362096"/>
    </source>
</evidence>
<dbReference type="Pfam" id="PF07714">
    <property type="entry name" value="PK_Tyr_Ser-Thr"/>
    <property type="match status" value="1"/>
</dbReference>
<dbReference type="Gene3D" id="3.30.505.10">
    <property type="entry name" value="SH2 domain"/>
    <property type="match status" value="1"/>
</dbReference>
<feature type="domain" description="SH3" evidence="16">
    <location>
        <begin position="88"/>
        <end position="148"/>
    </location>
</feature>
<feature type="domain" description="Protein kinase" evidence="17">
    <location>
        <begin position="268"/>
        <end position="525"/>
    </location>
</feature>
<evidence type="ECO:0000256" key="3">
    <source>
        <dbReference type="ARBA" id="ARBA00022679"/>
    </source>
</evidence>
<keyword evidence="5 13" id="KW-0418">Kinase</keyword>
<dbReference type="GeneID" id="36343409"/>
<evidence type="ECO:0000259" key="15">
    <source>
        <dbReference type="PROSITE" id="PS50001"/>
    </source>
</evidence>
<keyword evidence="10" id="KW-0727">SH2 domain</keyword>
<dbReference type="KEGG" id="egl:EGR_07694"/>
<evidence type="ECO:0000256" key="10">
    <source>
        <dbReference type="PROSITE-ProRule" id="PRU00191"/>
    </source>
</evidence>
<feature type="compositionally biased region" description="Basic residues" evidence="14">
    <location>
        <begin position="21"/>
        <end position="31"/>
    </location>
</feature>
<dbReference type="PROSITE" id="PS00109">
    <property type="entry name" value="PROTEIN_KINASE_TYR"/>
    <property type="match status" value="1"/>
</dbReference>
<dbReference type="InterPro" id="IPR036028">
    <property type="entry name" value="SH3-like_dom_sf"/>
</dbReference>
<dbReference type="GO" id="GO:0005524">
    <property type="term" value="F:ATP binding"/>
    <property type="evidence" value="ECO:0007669"/>
    <property type="project" value="UniProtKB-UniRule"/>
</dbReference>
<accession>W6UHB2</accession>
<dbReference type="EMBL" id="APAU02000084">
    <property type="protein sequence ID" value="EUB57452.1"/>
    <property type="molecule type" value="Genomic_DNA"/>
</dbReference>
<dbReference type="InterPro" id="IPR020635">
    <property type="entry name" value="Tyr_kinase_cat_dom"/>
</dbReference>
<evidence type="ECO:0000256" key="9">
    <source>
        <dbReference type="ARBA" id="ARBA00051245"/>
    </source>
</evidence>
<keyword evidence="4 12" id="KW-0547">Nucleotide-binding</keyword>
<dbReference type="InterPro" id="IPR008266">
    <property type="entry name" value="Tyr_kinase_AS"/>
</dbReference>
<dbReference type="Gene3D" id="2.30.30.40">
    <property type="entry name" value="SH3 Domains"/>
    <property type="match status" value="1"/>
</dbReference>
<dbReference type="SMART" id="SM00219">
    <property type="entry name" value="TyrKc"/>
    <property type="match status" value="1"/>
</dbReference>
<dbReference type="RefSeq" id="XP_024348648.1">
    <property type="nucleotide sequence ID" value="XM_024496943.1"/>
</dbReference>
<evidence type="ECO:0000256" key="5">
    <source>
        <dbReference type="ARBA" id="ARBA00022777"/>
    </source>
</evidence>
<evidence type="ECO:0000256" key="8">
    <source>
        <dbReference type="ARBA" id="ARBA00023137"/>
    </source>
</evidence>
<keyword evidence="7" id="KW-0472">Membrane</keyword>
<dbReference type="GO" id="GO:0012505">
    <property type="term" value="C:endomembrane system"/>
    <property type="evidence" value="ECO:0007669"/>
    <property type="project" value="UniProtKB-SubCell"/>
</dbReference>
<dbReference type="CTD" id="36343409"/>
<reference evidence="18 19" key="1">
    <citation type="journal article" date="2013" name="Nat. Genet.">
        <title>The genome of the hydatid tapeworm Echinococcus granulosus.</title>
        <authorList>
            <person name="Zheng H."/>
            <person name="Zhang W."/>
            <person name="Zhang L."/>
            <person name="Zhang Z."/>
            <person name="Li J."/>
            <person name="Lu G."/>
            <person name="Zhu Y."/>
            <person name="Wang Y."/>
            <person name="Huang Y."/>
            <person name="Liu J."/>
            <person name="Kang H."/>
            <person name="Chen J."/>
            <person name="Wang L."/>
            <person name="Chen A."/>
            <person name="Yu S."/>
            <person name="Gao Z."/>
            <person name="Jin L."/>
            <person name="Gu W."/>
            <person name="Wang Z."/>
            <person name="Zhao L."/>
            <person name="Shi B."/>
            <person name="Wen H."/>
            <person name="Lin R."/>
            <person name="Jones M.K."/>
            <person name="Brejova B."/>
            <person name="Vinar T."/>
            <person name="Zhao G."/>
            <person name="McManus D.P."/>
            <person name="Chen Z."/>
            <person name="Zhou Y."/>
            <person name="Wang S."/>
        </authorList>
    </citation>
    <scope>NUCLEOTIDE SEQUENCE [LARGE SCALE GENOMIC DNA]</scope>
</reference>
<dbReference type="InterPro" id="IPR001245">
    <property type="entry name" value="Ser-Thr/Tyr_kinase_cat_dom"/>
</dbReference>
<dbReference type="Gene3D" id="1.10.510.10">
    <property type="entry name" value="Transferase(Phosphotransferase) domain 1"/>
    <property type="match status" value="1"/>
</dbReference>
<keyword evidence="2 11" id="KW-0728">SH3 domain</keyword>
<dbReference type="InterPro" id="IPR000980">
    <property type="entry name" value="SH2"/>
</dbReference>
<keyword evidence="8 13" id="KW-0829">Tyrosine-protein kinase</keyword>
<evidence type="ECO:0000259" key="17">
    <source>
        <dbReference type="PROSITE" id="PS50011"/>
    </source>
</evidence>
<dbReference type="PRINTS" id="PR00109">
    <property type="entry name" value="TYRKINASE"/>
</dbReference>
<evidence type="ECO:0000256" key="11">
    <source>
        <dbReference type="PROSITE-ProRule" id="PRU00192"/>
    </source>
</evidence>
<sequence length="542" mass="63283">MRTRSFSMGFHSFFRNLHKKRKVRKDRRLNKPQKQQQQQEDQRYQQQQQEQDHHYKQQQQQEDQLNQQQQQMPNLSSDAYNYPYPPFHKPRAVLAVYDFEALQFNECSFIKDDILIVSDTSNEWWQATNVRAKKEGLIPSNYVLSDLSQSIVLGAFFDVDRAEAEYKLLVPGVQFGTYILRPCMETNIPYSLSVRAKGVAVKHFRVYFDEAARQFYLSATMRFSSLEQMFTYYQSNTIDGEVGLMEPRSHRVVVPMDLGECEINYAYLTLEQELGRGNFGAVYKGRIGNMPVAVKKSLSENSDKAFLEEVKVMHILAHQRIVRFLGFCHSEPDRRILIVTEFMANGSLLDYLHKPEGRSLQYSHLISIIDQVVKAMVYLEKIKVVHRDLRAANVLVHEDRSVKVADFGLTLISGVDQTNVADAFPVRWTAPEVLIHRLRPTTKSDVWSFGILMFEVLTYGQTPYKEYTCEQVRELIKRGDRLVSPCQYGHRCDVEVYNIMESCWNRQPEKRPTFREISQKIEGNIRKREGVYCATWENNSEN</sequence>
<protein>
    <recommendedName>
        <fullName evidence="13">Tyrosine-protein kinase</fullName>
        <ecNumber evidence="13">2.7.10.2</ecNumber>
    </recommendedName>
</protein>
<evidence type="ECO:0000256" key="2">
    <source>
        <dbReference type="ARBA" id="ARBA00022443"/>
    </source>
</evidence>
<dbReference type="PANTHER" id="PTHR24418">
    <property type="entry name" value="TYROSINE-PROTEIN KINASE"/>
    <property type="match status" value="1"/>
</dbReference>
<dbReference type="FunFam" id="1.10.510.10:FF:001512">
    <property type="entry name" value="Receptor tyrosine-protein kinase erbB-2"/>
    <property type="match status" value="1"/>
</dbReference>